<organism evidence="2 3">
    <name type="scientific">Bacillus pumilus</name>
    <name type="common">Bacillus mesentericus</name>
    <dbReference type="NCBI Taxonomy" id="1408"/>
    <lineage>
        <taxon>Bacteria</taxon>
        <taxon>Bacillati</taxon>
        <taxon>Bacillota</taxon>
        <taxon>Bacilli</taxon>
        <taxon>Bacillales</taxon>
        <taxon>Bacillaceae</taxon>
        <taxon>Bacillus</taxon>
    </lineage>
</organism>
<evidence type="ECO:0000313" key="3">
    <source>
        <dbReference type="Proteomes" id="UP001182042"/>
    </source>
</evidence>
<dbReference type="Pfam" id="PF03235">
    <property type="entry name" value="GmrSD_N"/>
    <property type="match status" value="1"/>
</dbReference>
<dbReference type="EMBL" id="VKQA01000003">
    <property type="protein sequence ID" value="MDR4250962.1"/>
    <property type="molecule type" value="Genomic_DNA"/>
</dbReference>
<name>A0AAE3WL61_BACPU</name>
<protein>
    <submittedName>
        <fullName evidence="2">DUF262 domain-containing protein</fullName>
    </submittedName>
</protein>
<gene>
    <name evidence="2" type="ORF">FO508_11485</name>
</gene>
<dbReference type="RefSeq" id="WP_309415965.1">
    <property type="nucleotide sequence ID" value="NZ_CP187658.1"/>
</dbReference>
<reference evidence="2" key="1">
    <citation type="submission" date="2019-07" db="EMBL/GenBank/DDBJ databases">
        <title>Phylogenomic Reclassification of ATCC Bacillus Strains and Various Taxa within the Genus Bacillus.</title>
        <authorList>
            <person name="Riojas M.A."/>
            <person name="Frank A.M."/>
            <person name="Fenn S.L."/>
            <person name="King S."/>
            <person name="Brower S."/>
            <person name="Hazbon M.H."/>
        </authorList>
    </citation>
    <scope>NUCLEOTIDE SEQUENCE</scope>
    <source>
        <strain evidence="2">ATCC 27142</strain>
    </source>
</reference>
<accession>A0AAE3WL61</accession>
<dbReference type="PANTHER" id="PTHR39639">
    <property type="entry name" value="CHROMOSOME 16, WHOLE GENOME SHOTGUN SEQUENCE"/>
    <property type="match status" value="1"/>
</dbReference>
<dbReference type="InterPro" id="IPR004919">
    <property type="entry name" value="GmrSD_N"/>
</dbReference>
<sequence>MISKNFHIVKVKDLYDKFTAGVLVVDESYQRRKVWNETDKIRLIETILIGYIVPSLYLWDAETNPTTGQTITHIVDGQQRVNAIVEFIEGEFSLLKSSLTQPDITGSYANKKFDELTKEEKVNIWSYNIPVVQLSEVDNVETIKSIFYRLNLTDYNLRAQEKRHSTSNGLFAELAIELSENEFWSNNNLFNAGDIKRMKDIEFCASLILLARDGIINQTTQRPLNNAYDDYKDVYKERDTDKIRILSWIDSLDKFINDKTIGFIQKKSQLYTMFTVIDHFERNEIEISDNIISNFTEFVKMYLDYRNEEVDNNDTIKIILNTYKLAVSEGINKLQNRMIRFNIMKKVLLQGISNIDIKDI</sequence>
<proteinExistence type="predicted"/>
<feature type="domain" description="GmrSD restriction endonucleases N-terminal" evidence="1">
    <location>
        <begin position="11"/>
        <end position="165"/>
    </location>
</feature>
<dbReference type="AlphaFoldDB" id="A0AAE3WL61"/>
<dbReference type="PANTHER" id="PTHR39639:SF1">
    <property type="entry name" value="DUF262 DOMAIN-CONTAINING PROTEIN"/>
    <property type="match status" value="1"/>
</dbReference>
<evidence type="ECO:0000313" key="2">
    <source>
        <dbReference type="EMBL" id="MDR4250962.1"/>
    </source>
</evidence>
<dbReference type="Proteomes" id="UP001182042">
    <property type="component" value="Unassembled WGS sequence"/>
</dbReference>
<evidence type="ECO:0000259" key="1">
    <source>
        <dbReference type="Pfam" id="PF03235"/>
    </source>
</evidence>
<comment type="caution">
    <text evidence="2">The sequence shown here is derived from an EMBL/GenBank/DDBJ whole genome shotgun (WGS) entry which is preliminary data.</text>
</comment>